<proteinExistence type="predicted"/>
<reference evidence="1 2" key="1">
    <citation type="submission" date="2020-05" db="EMBL/GenBank/DDBJ databases">
        <authorList>
            <person name="Kim M.K."/>
        </authorList>
    </citation>
    <scope>NUCLEOTIDE SEQUENCE [LARGE SCALE GENOMIC DNA]</scope>
    <source>
        <strain evidence="1 2">BT25</strain>
    </source>
</reference>
<keyword evidence="2" id="KW-1185">Reference proteome</keyword>
<gene>
    <name evidence="1" type="ORF">HQ945_20805</name>
</gene>
<dbReference type="InterPro" id="IPR012347">
    <property type="entry name" value="Ferritin-like"/>
</dbReference>
<accession>A0A849VUQ1</accession>
<dbReference type="EMBL" id="JABUMX010000007">
    <property type="protein sequence ID" value="NTS33702.1"/>
    <property type="molecule type" value="Genomic_DNA"/>
</dbReference>
<sequence length="166" mass="18074">MQSKILEDLYYDGLKEIYYAERKILQALPTMSAAAKSQELSAAFQKHYDQTQVHVDRLDQVFELSGKPAKGKTCPAIDALIEEGNQIIAEYKDSSALDLGLAAGAQAVEHHEMARYGALKKLAMLLGLTDAADLLDATLQEEIQTDADLDALSDTLGSAKTKKSSK</sequence>
<dbReference type="InterPro" id="IPR047114">
    <property type="entry name" value="YciF"/>
</dbReference>
<protein>
    <submittedName>
        <fullName evidence="1">Ferritin-like domain-containing protein</fullName>
    </submittedName>
</protein>
<dbReference type="PANTHER" id="PTHR30565:SF9">
    <property type="entry name" value="PROTEIN YCIF"/>
    <property type="match status" value="1"/>
</dbReference>
<dbReference type="Pfam" id="PF05974">
    <property type="entry name" value="DUF892"/>
    <property type="match status" value="1"/>
</dbReference>
<dbReference type="PANTHER" id="PTHR30565">
    <property type="entry name" value="PROTEIN YCIF"/>
    <property type="match status" value="1"/>
</dbReference>
<dbReference type="SUPFAM" id="SSF47240">
    <property type="entry name" value="Ferritin-like"/>
    <property type="match status" value="1"/>
</dbReference>
<dbReference type="InterPro" id="IPR010287">
    <property type="entry name" value="DUF892_YciF-like"/>
</dbReference>
<organism evidence="1 2">
    <name type="scientific">Phyllobacterium pellucidum</name>
    <dbReference type="NCBI Taxonomy" id="2740464"/>
    <lineage>
        <taxon>Bacteria</taxon>
        <taxon>Pseudomonadati</taxon>
        <taxon>Pseudomonadota</taxon>
        <taxon>Alphaproteobacteria</taxon>
        <taxon>Hyphomicrobiales</taxon>
        <taxon>Phyllobacteriaceae</taxon>
        <taxon>Phyllobacterium</taxon>
    </lineage>
</organism>
<evidence type="ECO:0000313" key="1">
    <source>
        <dbReference type="EMBL" id="NTS33702.1"/>
    </source>
</evidence>
<dbReference type="AlphaFoldDB" id="A0A849VUQ1"/>
<comment type="caution">
    <text evidence="1">The sequence shown here is derived from an EMBL/GenBank/DDBJ whole genome shotgun (WGS) entry which is preliminary data.</text>
</comment>
<name>A0A849VUQ1_9HYPH</name>
<dbReference type="Gene3D" id="1.20.1260.10">
    <property type="match status" value="1"/>
</dbReference>
<dbReference type="InterPro" id="IPR009078">
    <property type="entry name" value="Ferritin-like_SF"/>
</dbReference>
<dbReference type="Proteomes" id="UP000550508">
    <property type="component" value="Unassembled WGS sequence"/>
</dbReference>
<evidence type="ECO:0000313" key="2">
    <source>
        <dbReference type="Proteomes" id="UP000550508"/>
    </source>
</evidence>